<evidence type="ECO:0000313" key="2">
    <source>
        <dbReference type="EMBL" id="ROR96227.1"/>
    </source>
</evidence>
<dbReference type="EMBL" id="RKHQ01000001">
    <property type="protein sequence ID" value="ROR96227.1"/>
    <property type="molecule type" value="Genomic_DNA"/>
</dbReference>
<name>A0A3N2D8W3_9MICO</name>
<dbReference type="Proteomes" id="UP000275356">
    <property type="component" value="Unassembled WGS sequence"/>
</dbReference>
<reference evidence="2 3" key="1">
    <citation type="submission" date="2018-11" db="EMBL/GenBank/DDBJ databases">
        <title>Sequencing the genomes of 1000 actinobacteria strains.</title>
        <authorList>
            <person name="Klenk H.-P."/>
        </authorList>
    </citation>
    <scope>NUCLEOTIDE SEQUENCE [LARGE SCALE GENOMIC DNA]</scope>
    <source>
        <strain evidence="2 3">DSM 13521</strain>
    </source>
</reference>
<evidence type="ECO:0000256" key="1">
    <source>
        <dbReference type="SAM" id="Phobius"/>
    </source>
</evidence>
<dbReference type="RefSeq" id="WP_170169346.1">
    <property type="nucleotide sequence ID" value="NZ_RKHQ01000001.1"/>
</dbReference>
<dbReference type="AlphaFoldDB" id="A0A3N2D8W3"/>
<keyword evidence="1" id="KW-1133">Transmembrane helix</keyword>
<feature type="transmembrane region" description="Helical" evidence="1">
    <location>
        <begin position="30"/>
        <end position="48"/>
    </location>
</feature>
<sequence length="58" mass="5899">MPLSLALLLADGTATPSPSGPPTPADLPGWVAALVAVAIVGAVVALLLRLRRSSRLRE</sequence>
<evidence type="ECO:0000313" key="3">
    <source>
        <dbReference type="Proteomes" id="UP000275356"/>
    </source>
</evidence>
<keyword evidence="3" id="KW-1185">Reference proteome</keyword>
<keyword evidence="1" id="KW-0812">Transmembrane</keyword>
<gene>
    <name evidence="2" type="ORF">EDD28_0806</name>
</gene>
<organism evidence="2 3">
    <name type="scientific">Salana multivorans</name>
    <dbReference type="NCBI Taxonomy" id="120377"/>
    <lineage>
        <taxon>Bacteria</taxon>
        <taxon>Bacillati</taxon>
        <taxon>Actinomycetota</taxon>
        <taxon>Actinomycetes</taxon>
        <taxon>Micrococcales</taxon>
        <taxon>Beutenbergiaceae</taxon>
        <taxon>Salana</taxon>
    </lineage>
</organism>
<proteinExistence type="predicted"/>
<accession>A0A3N2D8W3</accession>
<protein>
    <submittedName>
        <fullName evidence="2">Uncharacterized protein</fullName>
    </submittedName>
</protein>
<keyword evidence="1" id="KW-0472">Membrane</keyword>
<comment type="caution">
    <text evidence="2">The sequence shown here is derived from an EMBL/GenBank/DDBJ whole genome shotgun (WGS) entry which is preliminary data.</text>
</comment>